<dbReference type="InterPro" id="IPR010323">
    <property type="entry name" value="DUF924"/>
</dbReference>
<dbReference type="InterPro" id="IPR011990">
    <property type="entry name" value="TPR-like_helical_dom_sf"/>
</dbReference>
<dbReference type="SUPFAM" id="SSF48452">
    <property type="entry name" value="TPR-like"/>
    <property type="match status" value="1"/>
</dbReference>
<dbReference type="Gene3D" id="1.25.40.10">
    <property type="entry name" value="Tetratricopeptide repeat domain"/>
    <property type="match status" value="1"/>
</dbReference>
<comment type="caution">
    <text evidence="1">The sequence shown here is derived from an EMBL/GenBank/DDBJ whole genome shotgun (WGS) entry which is preliminary data.</text>
</comment>
<gene>
    <name evidence="1" type="ORF">AACH10_16065</name>
</gene>
<dbReference type="RefSeq" id="WP_341411465.1">
    <property type="nucleotide sequence ID" value="NZ_JBBUTH010000008.1"/>
</dbReference>
<accession>A0ABU9CMI5</accession>
<evidence type="ECO:0000313" key="1">
    <source>
        <dbReference type="EMBL" id="MEK8051767.1"/>
    </source>
</evidence>
<proteinExistence type="predicted"/>
<dbReference type="Proteomes" id="UP001365405">
    <property type="component" value="Unassembled WGS sequence"/>
</dbReference>
<organism evidence="1 2">
    <name type="scientific">Pseudaquabacterium inlustre</name>
    <dbReference type="NCBI Taxonomy" id="2984192"/>
    <lineage>
        <taxon>Bacteria</taxon>
        <taxon>Pseudomonadati</taxon>
        <taxon>Pseudomonadota</taxon>
        <taxon>Betaproteobacteria</taxon>
        <taxon>Burkholderiales</taxon>
        <taxon>Sphaerotilaceae</taxon>
        <taxon>Pseudaquabacterium</taxon>
    </lineage>
</organism>
<evidence type="ECO:0000313" key="2">
    <source>
        <dbReference type="Proteomes" id="UP001365405"/>
    </source>
</evidence>
<name>A0ABU9CMI5_9BURK</name>
<reference evidence="1 2" key="1">
    <citation type="submission" date="2024-04" db="EMBL/GenBank/DDBJ databases">
        <title>Novel species of the genus Ideonella isolated from streams.</title>
        <authorList>
            <person name="Lu H."/>
        </authorList>
    </citation>
    <scope>NUCLEOTIDE SEQUENCE [LARGE SCALE GENOMIC DNA]</scope>
    <source>
        <strain evidence="1 2">DXS22W</strain>
    </source>
</reference>
<sequence length="195" mass="21619">MTQATTTFTHAASAATTTPEALLHFWFSETTPAQRFRVDPDFDALIARRFGATVDAAAAGELWAWRATPQGRLAEVVALDQFPRNMHRGTPRAFACDGIALVLAQHAVAAGADAAVPPEQRAFFYLPYMHSESRAIQAESERLYRALGHDNHLDYAIRHRVIVDRFGRFPHRNAILGRASTDEELAFLQQPGSSF</sequence>
<protein>
    <submittedName>
        <fullName evidence="1">DUF924 family protein</fullName>
    </submittedName>
</protein>
<keyword evidence="2" id="KW-1185">Reference proteome</keyword>
<dbReference type="Gene3D" id="1.20.58.320">
    <property type="entry name" value="TPR-like"/>
    <property type="match status" value="1"/>
</dbReference>
<dbReference type="EMBL" id="JBBUTH010000008">
    <property type="protein sequence ID" value="MEK8051767.1"/>
    <property type="molecule type" value="Genomic_DNA"/>
</dbReference>
<dbReference type="Pfam" id="PF06041">
    <property type="entry name" value="DUF924"/>
    <property type="match status" value="1"/>
</dbReference>